<proteinExistence type="predicted"/>
<reference evidence="1" key="1">
    <citation type="submission" date="2013-07" db="EMBL/GenBank/DDBJ databases">
        <title>The genome of an arbuscular mycorrhizal fungus provides insights into the evolution of the oldest plant symbiosis.</title>
        <authorList>
            <consortium name="DOE Joint Genome Institute"/>
            <person name="Tisserant E."/>
            <person name="Malbreil M."/>
            <person name="Kuo A."/>
            <person name="Kohler A."/>
            <person name="Symeonidi A."/>
            <person name="Balestrini R."/>
            <person name="Charron P."/>
            <person name="Duensing N."/>
            <person name="Frei-dit-Frey N."/>
            <person name="Gianinazzi-Pearson V."/>
            <person name="Gilbert B."/>
            <person name="Handa Y."/>
            <person name="Hijri M."/>
            <person name="Kaul R."/>
            <person name="Kawaguchi M."/>
            <person name="Krajinski F."/>
            <person name="Lammers P."/>
            <person name="Lapierre D."/>
            <person name="Masclaux F.G."/>
            <person name="Murat C."/>
            <person name="Morin E."/>
            <person name="Ndikumana S."/>
            <person name="Pagni M."/>
            <person name="Petitpierre D."/>
            <person name="Requena N."/>
            <person name="Rosikiewicz P."/>
            <person name="Riley R."/>
            <person name="Saito K."/>
            <person name="San Clemente H."/>
            <person name="Shapiro H."/>
            <person name="van Tuinen D."/>
            <person name="Becard G."/>
            <person name="Bonfante P."/>
            <person name="Paszkowski U."/>
            <person name="Shachar-Hill Y."/>
            <person name="Young J.P."/>
            <person name="Sanders I.R."/>
            <person name="Henrissat B."/>
            <person name="Rensing S.A."/>
            <person name="Grigoriev I.V."/>
            <person name="Corradi N."/>
            <person name="Roux C."/>
            <person name="Martin F."/>
        </authorList>
    </citation>
    <scope>NUCLEOTIDE SEQUENCE</scope>
    <source>
        <strain evidence="1">DAOM 197198</strain>
    </source>
</reference>
<dbReference type="AlphaFoldDB" id="U9TYK7"/>
<dbReference type="HOGENOM" id="CLU_2905283_0_0_1"/>
<gene>
    <name evidence="1" type="ORF">GLOINDRAFT_28294</name>
</gene>
<accession>U9TYK7</accession>
<organism evidence="1">
    <name type="scientific">Rhizophagus irregularis (strain DAOM 181602 / DAOM 197198 / MUCL 43194)</name>
    <name type="common">Arbuscular mycorrhizal fungus</name>
    <name type="synonym">Glomus intraradices</name>
    <dbReference type="NCBI Taxonomy" id="747089"/>
    <lineage>
        <taxon>Eukaryota</taxon>
        <taxon>Fungi</taxon>
        <taxon>Fungi incertae sedis</taxon>
        <taxon>Mucoromycota</taxon>
        <taxon>Glomeromycotina</taxon>
        <taxon>Glomeromycetes</taxon>
        <taxon>Glomerales</taxon>
        <taxon>Glomeraceae</taxon>
        <taxon>Rhizophagus</taxon>
    </lineage>
</organism>
<sequence length="62" mass="7170">MQLKYSLDLLAAKSVVDDASFDFGDPDKDSSHFYSQYIQKNRHSVPLNSHFIKMQYKAKVCL</sequence>
<name>U9TYK7_RHIID</name>
<protein>
    <submittedName>
        <fullName evidence="1">Uncharacterized protein</fullName>
    </submittedName>
</protein>
<dbReference type="EMBL" id="KI286009">
    <property type="protein sequence ID" value="ESA11423.1"/>
    <property type="molecule type" value="Genomic_DNA"/>
</dbReference>
<evidence type="ECO:0000313" key="1">
    <source>
        <dbReference type="EMBL" id="ESA11423.1"/>
    </source>
</evidence>